<evidence type="ECO:0000259" key="8">
    <source>
        <dbReference type="PROSITE" id="PS50048"/>
    </source>
</evidence>
<keyword evidence="3" id="KW-0805">Transcription regulation</keyword>
<reference evidence="9" key="1">
    <citation type="submission" date="2020-03" db="EMBL/GenBank/DDBJ databases">
        <title>A mixture of massive structural variations and highly conserved coding sequences in Ustilaginoidea virens genome.</title>
        <authorList>
            <person name="Zhang K."/>
            <person name="Zhao Z."/>
            <person name="Zhang Z."/>
            <person name="Li Y."/>
            <person name="Hsiang T."/>
            <person name="Sun W."/>
        </authorList>
    </citation>
    <scope>NUCLEOTIDE SEQUENCE</scope>
    <source>
        <strain evidence="9">UV-8b</strain>
    </source>
</reference>
<dbReference type="CDD" id="cd00067">
    <property type="entry name" value="GAL4"/>
    <property type="match status" value="1"/>
</dbReference>
<dbReference type="InterPro" id="IPR036864">
    <property type="entry name" value="Zn2-C6_fun-type_DNA-bd_sf"/>
</dbReference>
<evidence type="ECO:0000256" key="5">
    <source>
        <dbReference type="ARBA" id="ARBA00023163"/>
    </source>
</evidence>
<proteinExistence type="predicted"/>
<dbReference type="Gene3D" id="4.10.240.10">
    <property type="entry name" value="Zn(2)-C6 fungal-type DNA-binding domain"/>
    <property type="match status" value="1"/>
</dbReference>
<keyword evidence="5" id="KW-0804">Transcription</keyword>
<evidence type="ECO:0000256" key="2">
    <source>
        <dbReference type="ARBA" id="ARBA00022833"/>
    </source>
</evidence>
<organism evidence="9 10">
    <name type="scientific">Ustilaginoidea virens</name>
    <name type="common">Rice false smut fungus</name>
    <name type="synonym">Villosiclava virens</name>
    <dbReference type="NCBI Taxonomy" id="1159556"/>
    <lineage>
        <taxon>Eukaryota</taxon>
        <taxon>Fungi</taxon>
        <taxon>Dikarya</taxon>
        <taxon>Ascomycota</taxon>
        <taxon>Pezizomycotina</taxon>
        <taxon>Sordariomycetes</taxon>
        <taxon>Hypocreomycetidae</taxon>
        <taxon>Hypocreales</taxon>
        <taxon>Clavicipitaceae</taxon>
        <taxon>Ustilaginoidea</taxon>
    </lineage>
</organism>
<keyword evidence="1" id="KW-0479">Metal-binding</keyword>
<dbReference type="SMART" id="SM00066">
    <property type="entry name" value="GAL4"/>
    <property type="match status" value="1"/>
</dbReference>
<dbReference type="AlphaFoldDB" id="A0A8E5MIX2"/>
<dbReference type="GO" id="GO:0008270">
    <property type="term" value="F:zinc ion binding"/>
    <property type="evidence" value="ECO:0007669"/>
    <property type="project" value="InterPro"/>
</dbReference>
<dbReference type="PANTHER" id="PTHR36206:SF12">
    <property type="entry name" value="ASPERCRYPTIN BIOSYNTHESIS CLUSTER-SPECIFIC TRANSCRIPTION REGULATOR ATNN-RELATED"/>
    <property type="match status" value="1"/>
</dbReference>
<dbReference type="KEGG" id="uvi:66066502"/>
<dbReference type="GO" id="GO:0003677">
    <property type="term" value="F:DNA binding"/>
    <property type="evidence" value="ECO:0007669"/>
    <property type="project" value="UniProtKB-KW"/>
</dbReference>
<protein>
    <recommendedName>
        <fullName evidence="8">Zn(2)-C6 fungal-type domain-containing protein</fullName>
    </recommendedName>
</protein>
<dbReference type="PROSITE" id="PS00463">
    <property type="entry name" value="ZN2_CY6_FUNGAL_1"/>
    <property type="match status" value="1"/>
</dbReference>
<feature type="domain" description="Zn(2)-C6 fungal-type" evidence="8">
    <location>
        <begin position="40"/>
        <end position="68"/>
    </location>
</feature>
<dbReference type="GeneID" id="66066502"/>
<evidence type="ECO:0000256" key="7">
    <source>
        <dbReference type="SAM" id="MobiDB-lite"/>
    </source>
</evidence>
<dbReference type="RefSeq" id="XP_042999155.1">
    <property type="nucleotide sequence ID" value="XM_043143222.1"/>
</dbReference>
<dbReference type="SUPFAM" id="SSF57701">
    <property type="entry name" value="Zn2/Cys6 DNA-binding domain"/>
    <property type="match status" value="1"/>
</dbReference>
<evidence type="ECO:0000256" key="3">
    <source>
        <dbReference type="ARBA" id="ARBA00023015"/>
    </source>
</evidence>
<evidence type="ECO:0000313" key="10">
    <source>
        <dbReference type="Proteomes" id="UP000027002"/>
    </source>
</evidence>
<feature type="region of interest" description="Disordered" evidence="7">
    <location>
        <begin position="75"/>
        <end position="101"/>
    </location>
</feature>
<gene>
    <name evidence="9" type="ORF">UV8b_05725</name>
</gene>
<dbReference type="OrthoDB" id="3145928at2759"/>
<keyword evidence="2" id="KW-0862">Zinc</keyword>
<sequence>MMAALVLPTRLAPLDYDMSKRLAPHPTERKKRWATKVKTGCATCRARRVKCDEAKPNCRRCLSVGRACGGYTAPLVPSKKTPSPTPPATPTTTTTPTSTWSVLQPSGLPVLPVYAHSSPEEEQMFHLLCTEAALKVAGDFDRGFWSVDVPRATQTYPAIWHASASLAAVYKRVQHQGSSPEAVQLYKFSLDQYNKSIKALVSIDPQHAELSYEDQETLLLASVLFTSICILQCDQETSKVHIDNGIQLFNKWRFWEHAANAAAAGTATTTSITTAAAAAGRSTKATTQLSTADSLVALFTRFELQSSLATPPKPYWQTVSFDKRHAVGSAFSSATDAYYEQQQLFNNLIKVYRTDVVDRIMGKPGPSPDRRLPFRYQYRRWKSRFQGLRDVDQRARLILQMYSYAIEIILYVDPAEAELGWDRYTYAFWRIFALGKALFDQETNPAARDDGAVTLFSFSPVSCHPFLGIGTLCRDGALRRRSADLLRRWPLRDGMVNYKIAAANLQAIMTYEESHANQPDPCQDCVDTPQTHVCGDHRVIYREVEHIGDGEGRLAMTTVGDVKHGRPGKSVAVTW</sequence>
<evidence type="ECO:0000313" key="9">
    <source>
        <dbReference type="EMBL" id="QUC21482.1"/>
    </source>
</evidence>
<keyword evidence="10" id="KW-1185">Reference proteome</keyword>
<evidence type="ECO:0000256" key="6">
    <source>
        <dbReference type="ARBA" id="ARBA00023242"/>
    </source>
</evidence>
<name>A0A8E5MIX2_USTVR</name>
<dbReference type="PROSITE" id="PS50048">
    <property type="entry name" value="ZN2_CY6_FUNGAL_2"/>
    <property type="match status" value="1"/>
</dbReference>
<feature type="compositionally biased region" description="Low complexity" evidence="7">
    <location>
        <begin position="90"/>
        <end position="99"/>
    </location>
</feature>
<keyword evidence="6" id="KW-0539">Nucleus</keyword>
<accession>A0A8E5MIX2</accession>
<dbReference type="PANTHER" id="PTHR36206">
    <property type="entry name" value="ASPERCRYPTIN BIOSYNTHESIS CLUSTER-SPECIFIC TRANSCRIPTION REGULATOR ATNN-RELATED"/>
    <property type="match status" value="1"/>
</dbReference>
<dbReference type="InterPro" id="IPR001138">
    <property type="entry name" value="Zn2Cys6_DnaBD"/>
</dbReference>
<dbReference type="GO" id="GO:0000981">
    <property type="term" value="F:DNA-binding transcription factor activity, RNA polymerase II-specific"/>
    <property type="evidence" value="ECO:0007669"/>
    <property type="project" value="InterPro"/>
</dbReference>
<evidence type="ECO:0000256" key="4">
    <source>
        <dbReference type="ARBA" id="ARBA00023125"/>
    </source>
</evidence>
<keyword evidence="4" id="KW-0238">DNA-binding</keyword>
<dbReference type="Pfam" id="PF00172">
    <property type="entry name" value="Zn_clus"/>
    <property type="match status" value="1"/>
</dbReference>
<dbReference type="EMBL" id="CP072756">
    <property type="protein sequence ID" value="QUC21482.1"/>
    <property type="molecule type" value="Genomic_DNA"/>
</dbReference>
<dbReference type="Proteomes" id="UP000027002">
    <property type="component" value="Chromosome 4"/>
</dbReference>
<evidence type="ECO:0000256" key="1">
    <source>
        <dbReference type="ARBA" id="ARBA00022723"/>
    </source>
</evidence>
<dbReference type="InterPro" id="IPR052360">
    <property type="entry name" value="Transcr_Regulatory_Proteins"/>
</dbReference>